<dbReference type="SUPFAM" id="SSF51735">
    <property type="entry name" value="NAD(P)-binding Rossmann-fold domains"/>
    <property type="match status" value="1"/>
</dbReference>
<dbReference type="Proteomes" id="UP000294841">
    <property type="component" value="Unassembled WGS sequence"/>
</dbReference>
<name>A0A4R2N2F0_9PAST</name>
<evidence type="ECO:0000256" key="1">
    <source>
        <dbReference type="ARBA" id="ARBA00001539"/>
    </source>
</evidence>
<evidence type="ECO:0000256" key="6">
    <source>
        <dbReference type="ARBA" id="ARBA00023239"/>
    </source>
</evidence>
<comment type="caution">
    <text evidence="9">The sequence shown here is derived from an EMBL/GenBank/DDBJ whole genome shotgun (WGS) entry which is preliminary data.</text>
</comment>
<evidence type="ECO:0000259" key="8">
    <source>
        <dbReference type="Pfam" id="PF16363"/>
    </source>
</evidence>
<dbReference type="PANTHER" id="PTHR43000">
    <property type="entry name" value="DTDP-D-GLUCOSE 4,6-DEHYDRATASE-RELATED"/>
    <property type="match status" value="1"/>
</dbReference>
<keyword evidence="5" id="KW-0520">NAD</keyword>
<dbReference type="NCBIfam" id="TIGR01181">
    <property type="entry name" value="dTDP_gluc_dehyt"/>
    <property type="match status" value="1"/>
</dbReference>
<dbReference type="EMBL" id="SLXI01000001">
    <property type="protein sequence ID" value="TCP14064.1"/>
    <property type="molecule type" value="Genomic_DNA"/>
</dbReference>
<dbReference type="OrthoDB" id="9803010at2"/>
<accession>A0A4R2N2F0</accession>
<organism evidence="9 10">
    <name type="scientific">Bisgaardia hudsonensis</name>
    <dbReference type="NCBI Taxonomy" id="109472"/>
    <lineage>
        <taxon>Bacteria</taxon>
        <taxon>Pseudomonadati</taxon>
        <taxon>Pseudomonadota</taxon>
        <taxon>Gammaproteobacteria</taxon>
        <taxon>Pasteurellales</taxon>
        <taxon>Pasteurellaceae</taxon>
        <taxon>Bisgaardia</taxon>
    </lineage>
</organism>
<dbReference type="Gene3D" id="3.90.25.10">
    <property type="entry name" value="UDP-galactose 4-epimerase, domain 1"/>
    <property type="match status" value="1"/>
</dbReference>
<dbReference type="Gene3D" id="3.40.50.720">
    <property type="entry name" value="NAD(P)-binding Rossmann-like Domain"/>
    <property type="match status" value="1"/>
</dbReference>
<evidence type="ECO:0000313" key="9">
    <source>
        <dbReference type="EMBL" id="TCP14064.1"/>
    </source>
</evidence>
<evidence type="ECO:0000313" key="10">
    <source>
        <dbReference type="Proteomes" id="UP000294841"/>
    </source>
</evidence>
<evidence type="ECO:0000256" key="5">
    <source>
        <dbReference type="ARBA" id="ARBA00023027"/>
    </source>
</evidence>
<dbReference type="RefSeq" id="WP_132021630.1">
    <property type="nucleotide sequence ID" value="NZ_CP016605.1"/>
</dbReference>
<dbReference type="Pfam" id="PF16363">
    <property type="entry name" value="GDP_Man_Dehyd"/>
    <property type="match status" value="1"/>
</dbReference>
<dbReference type="GO" id="GO:0009225">
    <property type="term" value="P:nucleotide-sugar metabolic process"/>
    <property type="evidence" value="ECO:0007669"/>
    <property type="project" value="InterPro"/>
</dbReference>
<evidence type="ECO:0000256" key="7">
    <source>
        <dbReference type="RuleBase" id="RU004473"/>
    </source>
</evidence>
<dbReference type="InterPro" id="IPR036291">
    <property type="entry name" value="NAD(P)-bd_dom_sf"/>
</dbReference>
<evidence type="ECO:0000256" key="2">
    <source>
        <dbReference type="ARBA" id="ARBA00001911"/>
    </source>
</evidence>
<sequence length="340" mass="39129">MKILITGGAGFIGSALIRYIINHAQDSVINVDKLTYASNLQSLDSVKHNSRYFFEQVDICDKSKLIHIFDQYKPDVVIHLAAESHVDNSISNADQFIQTNIIGTYHLLEVSREYWSKLDNYRKPLFRFHHVSTDEVYGDLGYSDPPFTESSPYVPSSPYSATKASSDHLVRAWFRTYGLPVIITHSSNNYGPFQHKEKLIPKMILNALEGKSLPIYGNGMQIRDWLFVDDHVSALYEVVTKGKVGEAYNIGSNNEKYNIEIVKLICEYLEELVPTKKRAVKKYEDLITYIADRLGHDIRYSVDASKIFNELSWRPKESFESGLQKTVDWYVKNWQNKNRP</sequence>
<gene>
    <name evidence="9" type="ORF">EV697_101192</name>
</gene>
<keyword evidence="6 7" id="KW-0456">Lyase</keyword>
<evidence type="ECO:0000256" key="3">
    <source>
        <dbReference type="ARBA" id="ARBA00008178"/>
    </source>
</evidence>
<comment type="catalytic activity">
    <reaction evidence="1 7">
        <text>dTDP-alpha-D-glucose = dTDP-4-dehydro-6-deoxy-alpha-D-glucose + H2O</text>
        <dbReference type="Rhea" id="RHEA:17221"/>
        <dbReference type="ChEBI" id="CHEBI:15377"/>
        <dbReference type="ChEBI" id="CHEBI:57477"/>
        <dbReference type="ChEBI" id="CHEBI:57649"/>
        <dbReference type="EC" id="4.2.1.46"/>
    </reaction>
</comment>
<dbReference type="InterPro" id="IPR005888">
    <property type="entry name" value="dTDP_Gluc_deHydtase"/>
</dbReference>
<dbReference type="AlphaFoldDB" id="A0A4R2N2F0"/>
<protein>
    <recommendedName>
        <fullName evidence="4 7">dTDP-glucose 4,6-dehydratase</fullName>
        <ecNumber evidence="4 7">4.2.1.46</ecNumber>
    </recommendedName>
</protein>
<reference evidence="9 10" key="1">
    <citation type="submission" date="2019-03" db="EMBL/GenBank/DDBJ databases">
        <title>Genomic Encyclopedia of Type Strains, Phase IV (KMG-IV): sequencing the most valuable type-strain genomes for metagenomic binning, comparative biology and taxonomic classification.</title>
        <authorList>
            <person name="Goeker M."/>
        </authorList>
    </citation>
    <scope>NUCLEOTIDE SEQUENCE [LARGE SCALE GENOMIC DNA]</scope>
    <source>
        <strain evidence="9 10">DSM 28231</strain>
    </source>
</reference>
<dbReference type="InterPro" id="IPR016040">
    <property type="entry name" value="NAD(P)-bd_dom"/>
</dbReference>
<dbReference type="EC" id="4.2.1.46" evidence="4 7"/>
<feature type="domain" description="NAD(P)-binding" evidence="8">
    <location>
        <begin position="4"/>
        <end position="326"/>
    </location>
</feature>
<evidence type="ECO:0000256" key="4">
    <source>
        <dbReference type="ARBA" id="ARBA00011990"/>
    </source>
</evidence>
<comment type="similarity">
    <text evidence="3 7">Belongs to the NAD(P)-dependent epimerase/dehydratase family. dTDP-glucose dehydratase subfamily.</text>
</comment>
<comment type="cofactor">
    <cofactor evidence="2 7">
        <name>NAD(+)</name>
        <dbReference type="ChEBI" id="CHEBI:57540"/>
    </cofactor>
</comment>
<proteinExistence type="inferred from homology"/>
<keyword evidence="10" id="KW-1185">Reference proteome</keyword>
<dbReference type="GO" id="GO:0008460">
    <property type="term" value="F:dTDP-glucose 4,6-dehydratase activity"/>
    <property type="evidence" value="ECO:0007669"/>
    <property type="project" value="UniProtKB-EC"/>
</dbReference>
<dbReference type="CDD" id="cd05246">
    <property type="entry name" value="dTDP_GD_SDR_e"/>
    <property type="match status" value="1"/>
</dbReference>